<dbReference type="AlphaFoldDB" id="A0A317U3K8"/>
<gene>
    <name evidence="2" type="ORF">DGG96_11645</name>
    <name evidence="3" type="ORF">ELY20_12790</name>
</gene>
<name>A0A317U3K8_9GAMM</name>
<evidence type="ECO:0000313" key="4">
    <source>
        <dbReference type="Proteomes" id="UP000247152"/>
    </source>
</evidence>
<keyword evidence="5" id="KW-1185">Reference proteome</keyword>
<dbReference type="EMBL" id="QHJG01000018">
    <property type="protein sequence ID" value="PWY55427.1"/>
    <property type="molecule type" value="Genomic_DNA"/>
</dbReference>
<feature type="region of interest" description="Disordered" evidence="1">
    <location>
        <begin position="1"/>
        <end position="22"/>
    </location>
</feature>
<dbReference type="RefSeq" id="WP_110142835.1">
    <property type="nucleotide sequence ID" value="NZ_QHJG01000018.1"/>
</dbReference>
<proteinExistence type="predicted"/>
<dbReference type="Proteomes" id="UP000247152">
    <property type="component" value="Unassembled WGS sequence"/>
</dbReference>
<reference evidence="2 4" key="1">
    <citation type="submission" date="2018-05" db="EMBL/GenBank/DDBJ databases">
        <title>Legionella qingyii sp.nov., whole genome shotgun sequence.</title>
        <authorList>
            <person name="Wu H."/>
            <person name="Zhu Q."/>
            <person name="Hu C."/>
        </authorList>
    </citation>
    <scope>NUCLEOTIDE SEQUENCE [LARGE SCALE GENOMIC DNA]</scope>
    <source>
        <strain evidence="2 4">HEB18</strain>
    </source>
</reference>
<reference evidence="3 5" key="2">
    <citation type="submission" date="2018-12" db="EMBL/GenBank/DDBJ databases">
        <title>Legionella sp,whole genome shotgun sequence.</title>
        <authorList>
            <person name="Wu H."/>
        </authorList>
    </citation>
    <scope>NUCLEOTIDE SEQUENCE [LARGE SCALE GENOMIC DNA]</scope>
    <source>
        <strain evidence="3">Km489</strain>
        <strain evidence="5">km489</strain>
    </source>
</reference>
<dbReference type="Proteomes" id="UP000287374">
    <property type="component" value="Unassembled WGS sequence"/>
</dbReference>
<evidence type="ECO:0000313" key="2">
    <source>
        <dbReference type="EMBL" id="PWY55427.1"/>
    </source>
</evidence>
<dbReference type="EMBL" id="RZGX01000017">
    <property type="protein sequence ID" value="RUR21369.1"/>
    <property type="molecule type" value="Genomic_DNA"/>
</dbReference>
<sequence length="125" mass="13658">MDQFQLDPNQLPPSPSKPSGEMTLQFNVDDLKLPLQDISLNTQDKGNNWTSAKTVNDPTSTNYTVQIANPKNNLQAIGINYNGKNGACIIRPANLICTNNNCDKLYPVAAKWSPNGQGPCTIIKN</sequence>
<comment type="caution">
    <text evidence="2">The sequence shown here is derived from an EMBL/GenBank/DDBJ whole genome shotgun (WGS) entry which is preliminary data.</text>
</comment>
<evidence type="ECO:0000313" key="3">
    <source>
        <dbReference type="EMBL" id="RUR21369.1"/>
    </source>
</evidence>
<evidence type="ECO:0000313" key="5">
    <source>
        <dbReference type="Proteomes" id="UP000287374"/>
    </source>
</evidence>
<evidence type="ECO:0000256" key="1">
    <source>
        <dbReference type="SAM" id="MobiDB-lite"/>
    </source>
</evidence>
<protein>
    <submittedName>
        <fullName evidence="2">Uncharacterized protein</fullName>
    </submittedName>
</protein>
<organism evidence="2 4">
    <name type="scientific">Legionella qingyii</name>
    <dbReference type="NCBI Taxonomy" id="2184757"/>
    <lineage>
        <taxon>Bacteria</taxon>
        <taxon>Pseudomonadati</taxon>
        <taxon>Pseudomonadota</taxon>
        <taxon>Gammaproteobacteria</taxon>
        <taxon>Legionellales</taxon>
        <taxon>Legionellaceae</taxon>
        <taxon>Legionella</taxon>
    </lineage>
</organism>
<accession>A0A317U3K8</accession>